<name>A0A9W7CR23_9STRA</name>
<comment type="caution">
    <text evidence="2">The sequence shown here is derived from an EMBL/GenBank/DDBJ whole genome shotgun (WGS) entry which is preliminary data.</text>
</comment>
<gene>
    <name evidence="2" type="ORF">Plil01_001495800</name>
</gene>
<reference evidence="2" key="1">
    <citation type="submission" date="2023-04" db="EMBL/GenBank/DDBJ databases">
        <title>Phytophthora lilii NBRC 32176.</title>
        <authorList>
            <person name="Ichikawa N."/>
            <person name="Sato H."/>
            <person name="Tonouchi N."/>
        </authorList>
    </citation>
    <scope>NUCLEOTIDE SEQUENCE</scope>
    <source>
        <strain evidence="2">NBRC 32176</strain>
    </source>
</reference>
<keyword evidence="3" id="KW-1185">Reference proteome</keyword>
<evidence type="ECO:0000313" key="3">
    <source>
        <dbReference type="Proteomes" id="UP001165083"/>
    </source>
</evidence>
<protein>
    <submittedName>
        <fullName evidence="2">Unnamed protein product</fullName>
    </submittedName>
</protein>
<proteinExistence type="predicted"/>
<accession>A0A9W7CR23</accession>
<evidence type="ECO:0000313" key="2">
    <source>
        <dbReference type="EMBL" id="GMF35187.1"/>
    </source>
</evidence>
<sequence length="266" mass="30613">MAAPESKQWKEAIRRREIRAHIRNHTWDVVRRPPGIKVIGFKWVFAHKFDETGQIVRYKARLVALGYLQIPGINYFNTYSPVASTNTIRVFLAVCCSLDLILRQFDVETAFLNGDLEEDVYMAAPLGIDIPEGMVCKLRRSLYGLQQAAAVWFKKIRSVFISMGLVQCRANPCLFVRHQAGRDTSPVFIILYVDDLLIGCKSDEIADKSRDELAEHFTLKSLGEARYVLGVEIQYATKKVELLLRQSQFISKMLETFAIPWYWVKF</sequence>
<dbReference type="EMBL" id="BSXW01001256">
    <property type="protein sequence ID" value="GMF35187.1"/>
    <property type="molecule type" value="Genomic_DNA"/>
</dbReference>
<dbReference type="Pfam" id="PF07727">
    <property type="entry name" value="RVT_2"/>
    <property type="match status" value="1"/>
</dbReference>
<feature type="domain" description="Reverse transcriptase Ty1/copia-type" evidence="1">
    <location>
        <begin position="24"/>
        <end position="258"/>
    </location>
</feature>
<dbReference type="PANTHER" id="PTHR43383:SF2">
    <property type="entry name" value="AMIDOHYDROLASE 2 FAMILY PROTEIN"/>
    <property type="match status" value="1"/>
</dbReference>
<dbReference type="AlphaFoldDB" id="A0A9W7CR23"/>
<dbReference type="OrthoDB" id="125229at2759"/>
<dbReference type="PANTHER" id="PTHR43383">
    <property type="entry name" value="NODULIN 6"/>
    <property type="match status" value="1"/>
</dbReference>
<dbReference type="SUPFAM" id="SSF56672">
    <property type="entry name" value="DNA/RNA polymerases"/>
    <property type="match status" value="1"/>
</dbReference>
<organism evidence="2 3">
    <name type="scientific">Phytophthora lilii</name>
    <dbReference type="NCBI Taxonomy" id="2077276"/>
    <lineage>
        <taxon>Eukaryota</taxon>
        <taxon>Sar</taxon>
        <taxon>Stramenopiles</taxon>
        <taxon>Oomycota</taxon>
        <taxon>Peronosporomycetes</taxon>
        <taxon>Peronosporales</taxon>
        <taxon>Peronosporaceae</taxon>
        <taxon>Phytophthora</taxon>
    </lineage>
</organism>
<dbReference type="Proteomes" id="UP001165083">
    <property type="component" value="Unassembled WGS sequence"/>
</dbReference>
<evidence type="ECO:0000259" key="1">
    <source>
        <dbReference type="Pfam" id="PF07727"/>
    </source>
</evidence>
<dbReference type="InterPro" id="IPR043502">
    <property type="entry name" value="DNA/RNA_pol_sf"/>
</dbReference>
<dbReference type="InterPro" id="IPR013103">
    <property type="entry name" value="RVT_2"/>
</dbReference>